<reference evidence="2" key="1">
    <citation type="journal article" date="2014" name="Front. Microbiol.">
        <title>High frequency of phylogenetically diverse reductive dehalogenase-homologous genes in deep subseafloor sedimentary metagenomes.</title>
        <authorList>
            <person name="Kawai M."/>
            <person name="Futagami T."/>
            <person name="Toyoda A."/>
            <person name="Takaki Y."/>
            <person name="Nishi S."/>
            <person name="Hori S."/>
            <person name="Arai W."/>
            <person name="Tsubouchi T."/>
            <person name="Morono Y."/>
            <person name="Uchiyama I."/>
            <person name="Ito T."/>
            <person name="Fujiyama A."/>
            <person name="Inagaki F."/>
            <person name="Takami H."/>
        </authorList>
    </citation>
    <scope>NUCLEOTIDE SEQUENCE</scope>
    <source>
        <strain evidence="2">Expedition CK06-06</strain>
    </source>
</reference>
<feature type="non-terminal residue" evidence="2">
    <location>
        <position position="1"/>
    </location>
</feature>
<organism evidence="2">
    <name type="scientific">marine sediment metagenome</name>
    <dbReference type="NCBI Taxonomy" id="412755"/>
    <lineage>
        <taxon>unclassified sequences</taxon>
        <taxon>metagenomes</taxon>
        <taxon>ecological metagenomes</taxon>
    </lineage>
</organism>
<accession>X1UM78</accession>
<feature type="non-terminal residue" evidence="2">
    <location>
        <position position="122"/>
    </location>
</feature>
<name>X1UM78_9ZZZZ</name>
<gene>
    <name evidence="2" type="ORF">S12H4_61181</name>
</gene>
<evidence type="ECO:0000313" key="2">
    <source>
        <dbReference type="EMBL" id="GAJ18573.1"/>
    </source>
</evidence>
<comment type="caution">
    <text evidence="2">The sequence shown here is derived from an EMBL/GenBank/DDBJ whole genome shotgun (WGS) entry which is preliminary data.</text>
</comment>
<dbReference type="EMBL" id="BARW01040523">
    <property type="protein sequence ID" value="GAJ18573.1"/>
    <property type="molecule type" value="Genomic_DNA"/>
</dbReference>
<feature type="coiled-coil region" evidence="1">
    <location>
        <begin position="24"/>
        <end position="58"/>
    </location>
</feature>
<sequence length="122" mass="14206">ACAFLVVFLRAMLKKETYLLDKKYEEELARHAGLSRKLEEIRRKKSGLAKDLARLSELYALTKQMSFNIRFKELFASLRGFLNDNFRFGKFKIVLFKSEKDKSTSYNTYEISAASESRGEKS</sequence>
<evidence type="ECO:0000256" key="1">
    <source>
        <dbReference type="SAM" id="Coils"/>
    </source>
</evidence>
<dbReference type="AlphaFoldDB" id="X1UM78"/>
<protein>
    <submittedName>
        <fullName evidence="2">Uncharacterized protein</fullName>
    </submittedName>
</protein>
<proteinExistence type="predicted"/>
<keyword evidence="1" id="KW-0175">Coiled coil</keyword>